<dbReference type="AlphaFoldDB" id="A0A284QL85"/>
<keyword evidence="2" id="KW-1185">Reference proteome</keyword>
<dbReference type="Proteomes" id="UP000219338">
    <property type="component" value="Unassembled WGS sequence"/>
</dbReference>
<proteinExistence type="predicted"/>
<name>A0A284QL85_ARMOS</name>
<organism evidence="1 2">
    <name type="scientific">Armillaria ostoyae</name>
    <name type="common">Armillaria root rot fungus</name>
    <dbReference type="NCBI Taxonomy" id="47428"/>
    <lineage>
        <taxon>Eukaryota</taxon>
        <taxon>Fungi</taxon>
        <taxon>Dikarya</taxon>
        <taxon>Basidiomycota</taxon>
        <taxon>Agaricomycotina</taxon>
        <taxon>Agaricomycetes</taxon>
        <taxon>Agaricomycetidae</taxon>
        <taxon>Agaricales</taxon>
        <taxon>Marasmiineae</taxon>
        <taxon>Physalacriaceae</taxon>
        <taxon>Armillaria</taxon>
    </lineage>
</organism>
<dbReference type="EMBL" id="FUEG01000001">
    <property type="protein sequence ID" value="SJK97200.1"/>
    <property type="molecule type" value="Genomic_DNA"/>
</dbReference>
<evidence type="ECO:0000313" key="1">
    <source>
        <dbReference type="EMBL" id="SJK97200.1"/>
    </source>
</evidence>
<evidence type="ECO:0000313" key="2">
    <source>
        <dbReference type="Proteomes" id="UP000219338"/>
    </source>
</evidence>
<accession>A0A284QL85</accession>
<gene>
    <name evidence="1" type="ORF">ARMOST_00451</name>
</gene>
<sequence>MEELDSKHIRADNLSRVTEDHDSNCIEVWDSFRLRRTSAGNKAERQIQDKKRGAFAAVGFNDMKKHTRNFVP</sequence>
<reference evidence="2" key="1">
    <citation type="journal article" date="2017" name="Nat. Ecol. Evol.">
        <title>Genome expansion and lineage-specific genetic innovations in the forest pathogenic fungi Armillaria.</title>
        <authorList>
            <person name="Sipos G."/>
            <person name="Prasanna A.N."/>
            <person name="Walter M.C."/>
            <person name="O'Connor E."/>
            <person name="Balint B."/>
            <person name="Krizsan K."/>
            <person name="Kiss B."/>
            <person name="Hess J."/>
            <person name="Varga T."/>
            <person name="Slot J."/>
            <person name="Riley R."/>
            <person name="Boka B."/>
            <person name="Rigling D."/>
            <person name="Barry K."/>
            <person name="Lee J."/>
            <person name="Mihaltcheva S."/>
            <person name="LaButti K."/>
            <person name="Lipzen A."/>
            <person name="Waldron R."/>
            <person name="Moloney N.M."/>
            <person name="Sperisen C."/>
            <person name="Kredics L."/>
            <person name="Vagvoelgyi C."/>
            <person name="Patrignani A."/>
            <person name="Fitzpatrick D."/>
            <person name="Nagy I."/>
            <person name="Doyle S."/>
            <person name="Anderson J.B."/>
            <person name="Grigoriev I.V."/>
            <person name="Gueldener U."/>
            <person name="Muensterkoetter M."/>
            <person name="Nagy L.G."/>
        </authorList>
    </citation>
    <scope>NUCLEOTIDE SEQUENCE [LARGE SCALE GENOMIC DNA]</scope>
    <source>
        <strain evidence="2">C18/9</strain>
    </source>
</reference>
<protein>
    <submittedName>
        <fullName evidence="1">Uncharacterized protein</fullName>
    </submittedName>
</protein>